<accession>A0A2D0N284</accession>
<evidence type="ECO:0000313" key="4">
    <source>
        <dbReference type="Proteomes" id="UP000223913"/>
    </source>
</evidence>
<dbReference type="Pfam" id="PF18962">
    <property type="entry name" value="Por_Secre_tail"/>
    <property type="match status" value="1"/>
</dbReference>
<evidence type="ECO:0000256" key="1">
    <source>
        <dbReference type="SAM" id="SignalP"/>
    </source>
</evidence>
<dbReference type="EMBL" id="PDUD01000038">
    <property type="protein sequence ID" value="PHN02652.1"/>
    <property type="molecule type" value="Genomic_DNA"/>
</dbReference>
<organism evidence="3 4">
    <name type="scientific">Flavilitoribacter nigricans (strain ATCC 23147 / DSM 23189 / NBRC 102662 / NCIMB 1420 / SS-2)</name>
    <name type="common">Lewinella nigricans</name>
    <dbReference type="NCBI Taxonomy" id="1122177"/>
    <lineage>
        <taxon>Bacteria</taxon>
        <taxon>Pseudomonadati</taxon>
        <taxon>Bacteroidota</taxon>
        <taxon>Saprospiria</taxon>
        <taxon>Saprospirales</taxon>
        <taxon>Lewinellaceae</taxon>
        <taxon>Flavilitoribacter</taxon>
    </lineage>
</organism>
<dbReference type="Proteomes" id="UP000223913">
    <property type="component" value="Unassembled WGS sequence"/>
</dbReference>
<dbReference type="OrthoDB" id="5726170at2"/>
<proteinExistence type="predicted"/>
<reference evidence="3 4" key="1">
    <citation type="submission" date="2017-10" db="EMBL/GenBank/DDBJ databases">
        <title>The draft genome sequence of Lewinella nigricans NBRC 102662.</title>
        <authorList>
            <person name="Wang K."/>
        </authorList>
    </citation>
    <scope>NUCLEOTIDE SEQUENCE [LARGE SCALE GENOMIC DNA]</scope>
    <source>
        <strain evidence="3 4">NBRC 102662</strain>
    </source>
</reference>
<sequence>MNVSLRRAYVLVLMLVLFSAPVWAVRDTLHTFLNQEVEWEFVSMPNEPNTVKLPSHGELDVSKNISTANNFDYVLTYTPEEDYLGMDHFTLKRWVTFGSFSYLEIVEFTVFVEPAAINARHDYVTTMMNEAVDIPVTINDYSSNGILKVAAAPMTNNGQVTVLDDQTVRFVPAGGYTGLAHFNYSLCNGEGVCTNGTVSVSVLSEEMPTNERIKIFTKKNIPQDVLVPYLFELVSSPEHGTFDNSGTVPQYYPDPDFVGTDQLTFAYDGHEIIVDVQVLNIKQNTFAFDDEIYTTSGSTVEYNVLKNDAYGQAANSVYIGQPRYGSLEVLSEGEVAYTPNPGFEGVDQFTYTSNSPGGQTETATAFVYVSNFEPAYTKFKMLTPKRTPLIIGYNVPIKGFKFKITEQGELGTVMFFPGNVNKKIYDTEITGYNLMVYIPNEEIVSGVDEFEVAYCINEGDQDCTFTKSVKVEMEILDVSQEDGPMCFGDCVWPGDTNFDGIVNMEDLLPLGLEMGEVGKPRLDPTTDEWYGQYAPDWSELFSTNPINSKHIDADGDSVITALDTIAISQFYGRTHSLTPSRVPFYDFVIRLDGDIFAQPGDLVELDLYVGTEDLPAEDVYGFTFPFAYNKDFFVPESVKVNFETSSWLSYNSPILHMSRNDKESGVLESGFTRTSGVSASGFGKIGTVSFVIVEDIVGFKPSGDIQDEERVSQTIRIGGGISKAINSAGRSMGIRIEEFDLKIQLPEESEADLAQPIDARQLKVAPNPANNQLRLHLNGSTDFDRVVVYNLMGQEVYNSGRVKNDRTNIDVSQWANGFYLVKVFTERGTIQRKIEVLHP</sequence>
<name>A0A2D0N284_FLAN2</name>
<evidence type="ECO:0000259" key="2">
    <source>
        <dbReference type="Pfam" id="PF18962"/>
    </source>
</evidence>
<gene>
    <name evidence="3" type="ORF">CRP01_31145</name>
</gene>
<dbReference type="RefSeq" id="WP_099153981.1">
    <property type="nucleotide sequence ID" value="NZ_PDUD01000038.1"/>
</dbReference>
<dbReference type="NCBIfam" id="TIGR04183">
    <property type="entry name" value="Por_Secre_tail"/>
    <property type="match status" value="1"/>
</dbReference>
<dbReference type="AlphaFoldDB" id="A0A2D0N284"/>
<dbReference type="InterPro" id="IPR026444">
    <property type="entry name" value="Secre_tail"/>
</dbReference>
<evidence type="ECO:0000313" key="3">
    <source>
        <dbReference type="EMBL" id="PHN02652.1"/>
    </source>
</evidence>
<protein>
    <recommendedName>
        <fullName evidence="2">Secretion system C-terminal sorting domain-containing protein</fullName>
    </recommendedName>
</protein>
<dbReference type="Gene3D" id="2.60.40.3440">
    <property type="match status" value="1"/>
</dbReference>
<feature type="signal peptide" evidence="1">
    <location>
        <begin position="1"/>
        <end position="24"/>
    </location>
</feature>
<feature type="chain" id="PRO_5012655030" description="Secretion system C-terminal sorting domain-containing protein" evidence="1">
    <location>
        <begin position="25"/>
        <end position="839"/>
    </location>
</feature>
<comment type="caution">
    <text evidence="3">The sequence shown here is derived from an EMBL/GenBank/DDBJ whole genome shotgun (WGS) entry which is preliminary data.</text>
</comment>
<feature type="domain" description="Secretion system C-terminal sorting" evidence="2">
    <location>
        <begin position="766"/>
        <end position="834"/>
    </location>
</feature>
<keyword evidence="4" id="KW-1185">Reference proteome</keyword>
<dbReference type="Pfam" id="PF17963">
    <property type="entry name" value="Big_9"/>
    <property type="match status" value="2"/>
</dbReference>
<keyword evidence="1" id="KW-0732">Signal</keyword>